<comment type="caution">
    <text evidence="1">The sequence shown here is derived from an EMBL/GenBank/DDBJ whole genome shotgun (WGS) entry which is preliminary data.</text>
</comment>
<dbReference type="SUPFAM" id="SSF48371">
    <property type="entry name" value="ARM repeat"/>
    <property type="match status" value="1"/>
</dbReference>
<reference evidence="1" key="2">
    <citation type="submission" date="2020-09" db="EMBL/GenBank/DDBJ databases">
        <authorList>
            <person name="Sun Q."/>
            <person name="Zhou Y."/>
        </authorList>
    </citation>
    <scope>NUCLEOTIDE SEQUENCE</scope>
    <source>
        <strain evidence="1">CGMCC 1.15725</strain>
    </source>
</reference>
<dbReference type="RefSeq" id="WP_189043765.1">
    <property type="nucleotide sequence ID" value="NZ_BMJQ01000003.1"/>
</dbReference>
<organism evidence="1 2">
    <name type="scientific">Aliidongia dinghuensis</name>
    <dbReference type="NCBI Taxonomy" id="1867774"/>
    <lineage>
        <taxon>Bacteria</taxon>
        <taxon>Pseudomonadati</taxon>
        <taxon>Pseudomonadota</taxon>
        <taxon>Alphaproteobacteria</taxon>
        <taxon>Rhodospirillales</taxon>
        <taxon>Dongiaceae</taxon>
        <taxon>Aliidongia</taxon>
    </lineage>
</organism>
<keyword evidence="2" id="KW-1185">Reference proteome</keyword>
<evidence type="ECO:0008006" key="3">
    <source>
        <dbReference type="Google" id="ProtNLM"/>
    </source>
</evidence>
<gene>
    <name evidence="1" type="ORF">GCM10011611_12840</name>
</gene>
<protein>
    <recommendedName>
        <fullName evidence="3">DUF2336 domain-containing protein</fullName>
    </recommendedName>
</protein>
<proteinExistence type="predicted"/>
<sequence length="433" mass="46712">MLRDAITRLFGRRGGGQAVSIPFDKAKALARHGDAAVRRSVALDPEAAPELLFFLARDRMPAVRAAVAAHPRTPRQADLLLALDEQPEIRTLIAEKIAHQAQQLSTNEAAQIWQLTVQVMEALARDDLARVRQLVAETARSIAAVPPRMMTELGRDRTSTVAVPALSFVGPIADKDLLEIVEKAPDQAVIGAVARRPAIGPAVAEAVVTHGSAPSVAILLANKQATLAPETLDRVVDRAPPHESWHQPLVERPHLTDGAAVRLASFVADKLVQVLRSRPDLDPETNAAIEIIIHERAATPGVGPTATIMTAHDENHPVERARRLYANGLLNEEAVLDALDTDREFLIAALSLRARLPPAVVAKILASHSAKGLTALVWKAGFTMRLSLQLQLRVARLPPKARLVAGGGGTFPLSAAELEWQIEFFRTLVPQGI</sequence>
<dbReference type="EMBL" id="BMJQ01000003">
    <property type="protein sequence ID" value="GGF08799.1"/>
    <property type="molecule type" value="Genomic_DNA"/>
</dbReference>
<evidence type="ECO:0000313" key="2">
    <source>
        <dbReference type="Proteomes" id="UP000646365"/>
    </source>
</evidence>
<reference evidence="1" key="1">
    <citation type="journal article" date="2014" name="Int. J. Syst. Evol. Microbiol.">
        <title>Complete genome sequence of Corynebacterium casei LMG S-19264T (=DSM 44701T), isolated from a smear-ripened cheese.</title>
        <authorList>
            <consortium name="US DOE Joint Genome Institute (JGI-PGF)"/>
            <person name="Walter F."/>
            <person name="Albersmeier A."/>
            <person name="Kalinowski J."/>
            <person name="Ruckert C."/>
        </authorList>
    </citation>
    <scope>NUCLEOTIDE SEQUENCE</scope>
    <source>
        <strain evidence="1">CGMCC 1.15725</strain>
    </source>
</reference>
<dbReference type="Gene3D" id="1.25.10.10">
    <property type="entry name" value="Leucine-rich Repeat Variant"/>
    <property type="match status" value="1"/>
</dbReference>
<dbReference type="AlphaFoldDB" id="A0A8J2YRB6"/>
<dbReference type="InterPro" id="IPR019285">
    <property type="entry name" value="DUF2336"/>
</dbReference>
<name>A0A8J2YRB6_9PROT</name>
<accession>A0A8J2YRB6</accession>
<dbReference type="InterPro" id="IPR011989">
    <property type="entry name" value="ARM-like"/>
</dbReference>
<dbReference type="InterPro" id="IPR016024">
    <property type="entry name" value="ARM-type_fold"/>
</dbReference>
<dbReference type="Pfam" id="PF10098">
    <property type="entry name" value="DUF2336"/>
    <property type="match status" value="1"/>
</dbReference>
<dbReference type="Proteomes" id="UP000646365">
    <property type="component" value="Unassembled WGS sequence"/>
</dbReference>
<evidence type="ECO:0000313" key="1">
    <source>
        <dbReference type="EMBL" id="GGF08799.1"/>
    </source>
</evidence>